<dbReference type="GO" id="GO:0008983">
    <property type="term" value="F:protein-glutamate O-methyltransferase activity"/>
    <property type="evidence" value="ECO:0007669"/>
    <property type="project" value="UniProtKB-EC"/>
</dbReference>
<dbReference type="SUPFAM" id="SSF47757">
    <property type="entry name" value="Chemotaxis receptor methyltransferase CheR, N-terminal domain"/>
    <property type="match status" value="1"/>
</dbReference>
<dbReference type="InterPro" id="IPR022642">
    <property type="entry name" value="CheR_C"/>
</dbReference>
<keyword evidence="8" id="KW-1185">Reference proteome</keyword>
<evidence type="ECO:0000256" key="2">
    <source>
        <dbReference type="ARBA" id="ARBA00012534"/>
    </source>
</evidence>
<evidence type="ECO:0000256" key="1">
    <source>
        <dbReference type="ARBA" id="ARBA00001541"/>
    </source>
</evidence>
<dbReference type="EMBL" id="JAGIKX010000001">
    <property type="protein sequence ID" value="MBP2256381.1"/>
    <property type="molecule type" value="Genomic_DNA"/>
</dbReference>
<dbReference type="SUPFAM" id="SSF53335">
    <property type="entry name" value="S-adenosyl-L-methionine-dependent methyltransferases"/>
    <property type="match status" value="1"/>
</dbReference>
<dbReference type="Proteomes" id="UP001519294">
    <property type="component" value="Unassembled WGS sequence"/>
</dbReference>
<sequence length="257" mass="30443">MSQEYIDFVEHIKSKLGIDLNLYKQAQMQRRITSLRNKNGYTNFPAYYKALDKSKPLLKEFIDRITINVSEFFRNVKSWETLKKDIFPFIIKDNKKISIWSAACSTGEEAYSIAIMMKEYFPHIAYEILATDIDQNVLDKAKQGIYQEKALKEVPFILKRKYFHKNNDLFYINHTLKQNITFKKHNLLADRYPQNIQLILCRNVLIYFTDEAKESIYHKFSSVLAPSGILFIGSTEQIFNPQKYHLSLLETFFYQKK</sequence>
<dbReference type="GO" id="GO:0032259">
    <property type="term" value="P:methylation"/>
    <property type="evidence" value="ECO:0007669"/>
    <property type="project" value="UniProtKB-KW"/>
</dbReference>
<dbReference type="SMART" id="SM00138">
    <property type="entry name" value="MeTrc"/>
    <property type="match status" value="1"/>
</dbReference>
<accession>A0ABS4S5P2</accession>
<dbReference type="PROSITE" id="PS50123">
    <property type="entry name" value="CHER"/>
    <property type="match status" value="1"/>
</dbReference>
<dbReference type="InterPro" id="IPR050903">
    <property type="entry name" value="Bact_Chemotaxis_MeTrfase"/>
</dbReference>
<keyword evidence="3 7" id="KW-0489">Methyltransferase</keyword>
<evidence type="ECO:0000313" key="7">
    <source>
        <dbReference type="EMBL" id="MBP2256381.1"/>
    </source>
</evidence>
<dbReference type="Gene3D" id="3.40.50.150">
    <property type="entry name" value="Vaccinia Virus protein VP39"/>
    <property type="match status" value="1"/>
</dbReference>
<dbReference type="Gene3D" id="1.10.155.10">
    <property type="entry name" value="Chemotaxis receptor methyltransferase CheR, N-terminal domain"/>
    <property type="match status" value="1"/>
</dbReference>
<gene>
    <name evidence="7" type="ORF">J2Z81_000313</name>
</gene>
<comment type="caution">
    <text evidence="7">The sequence shown here is derived from an EMBL/GenBank/DDBJ whole genome shotgun (WGS) entry which is preliminary data.</text>
</comment>
<proteinExistence type="predicted"/>
<feature type="domain" description="CheR-type methyltransferase" evidence="6">
    <location>
        <begin position="1"/>
        <end position="257"/>
    </location>
</feature>
<dbReference type="Pfam" id="PF03705">
    <property type="entry name" value="CheR_N"/>
    <property type="match status" value="1"/>
</dbReference>
<name>A0ABS4S5P2_9BACI</name>
<dbReference type="Pfam" id="PF01739">
    <property type="entry name" value="CheR"/>
    <property type="match status" value="1"/>
</dbReference>
<dbReference type="EC" id="2.1.1.80" evidence="2"/>
<protein>
    <recommendedName>
        <fullName evidence="2">protein-glutamate O-methyltransferase</fullName>
        <ecNumber evidence="2">2.1.1.80</ecNumber>
    </recommendedName>
</protein>
<keyword evidence="4 7" id="KW-0808">Transferase</keyword>
<evidence type="ECO:0000256" key="4">
    <source>
        <dbReference type="ARBA" id="ARBA00022679"/>
    </source>
</evidence>
<dbReference type="PANTHER" id="PTHR24422">
    <property type="entry name" value="CHEMOTAXIS PROTEIN METHYLTRANSFERASE"/>
    <property type="match status" value="1"/>
</dbReference>
<evidence type="ECO:0000256" key="5">
    <source>
        <dbReference type="ARBA" id="ARBA00022691"/>
    </source>
</evidence>
<evidence type="ECO:0000256" key="3">
    <source>
        <dbReference type="ARBA" id="ARBA00022603"/>
    </source>
</evidence>
<keyword evidence="5" id="KW-0949">S-adenosyl-L-methionine</keyword>
<evidence type="ECO:0000313" key="8">
    <source>
        <dbReference type="Proteomes" id="UP001519294"/>
    </source>
</evidence>
<reference evidence="7 8" key="1">
    <citation type="submission" date="2021-03" db="EMBL/GenBank/DDBJ databases">
        <title>Genomic Encyclopedia of Type Strains, Phase IV (KMG-IV): sequencing the most valuable type-strain genomes for metagenomic binning, comparative biology and taxonomic classification.</title>
        <authorList>
            <person name="Goeker M."/>
        </authorList>
    </citation>
    <scope>NUCLEOTIDE SEQUENCE [LARGE SCALE GENOMIC DNA]</scope>
    <source>
        <strain evidence="7 8">DSM 25790</strain>
    </source>
</reference>
<dbReference type="RefSeq" id="WP_226370584.1">
    <property type="nucleotide sequence ID" value="NZ_JAGIKX010000001.1"/>
</dbReference>
<dbReference type="InterPro" id="IPR022641">
    <property type="entry name" value="CheR_N"/>
</dbReference>
<dbReference type="InterPro" id="IPR036804">
    <property type="entry name" value="CheR_N_sf"/>
</dbReference>
<evidence type="ECO:0000259" key="6">
    <source>
        <dbReference type="PROSITE" id="PS50123"/>
    </source>
</evidence>
<dbReference type="InterPro" id="IPR029063">
    <property type="entry name" value="SAM-dependent_MTases_sf"/>
</dbReference>
<organism evidence="7 8">
    <name type="scientific">Virgibacillus alimentarius</name>
    <dbReference type="NCBI Taxonomy" id="698769"/>
    <lineage>
        <taxon>Bacteria</taxon>
        <taxon>Bacillati</taxon>
        <taxon>Bacillota</taxon>
        <taxon>Bacilli</taxon>
        <taxon>Bacillales</taxon>
        <taxon>Bacillaceae</taxon>
        <taxon>Virgibacillus</taxon>
    </lineage>
</organism>
<comment type="catalytic activity">
    <reaction evidence="1">
        <text>L-glutamyl-[protein] + S-adenosyl-L-methionine = [protein]-L-glutamate 5-O-methyl ester + S-adenosyl-L-homocysteine</text>
        <dbReference type="Rhea" id="RHEA:24452"/>
        <dbReference type="Rhea" id="RHEA-COMP:10208"/>
        <dbReference type="Rhea" id="RHEA-COMP:10311"/>
        <dbReference type="ChEBI" id="CHEBI:29973"/>
        <dbReference type="ChEBI" id="CHEBI:57856"/>
        <dbReference type="ChEBI" id="CHEBI:59789"/>
        <dbReference type="ChEBI" id="CHEBI:82795"/>
        <dbReference type="EC" id="2.1.1.80"/>
    </reaction>
</comment>
<dbReference type="PRINTS" id="PR00996">
    <property type="entry name" value="CHERMTFRASE"/>
</dbReference>
<dbReference type="InterPro" id="IPR000780">
    <property type="entry name" value="CheR_MeTrfase"/>
</dbReference>
<dbReference type="PANTHER" id="PTHR24422:SF19">
    <property type="entry name" value="CHEMOTAXIS PROTEIN METHYLTRANSFERASE"/>
    <property type="match status" value="1"/>
</dbReference>